<dbReference type="Pfam" id="PF14525">
    <property type="entry name" value="AraC_binding_2"/>
    <property type="match status" value="1"/>
</dbReference>
<dbReference type="PANTHER" id="PTHR46796">
    <property type="entry name" value="HTH-TYPE TRANSCRIPTIONAL ACTIVATOR RHAS-RELATED"/>
    <property type="match status" value="1"/>
</dbReference>
<dbReference type="InterPro" id="IPR018060">
    <property type="entry name" value="HTH_AraC"/>
</dbReference>
<dbReference type="PANTHER" id="PTHR46796:SF12">
    <property type="entry name" value="HTH-TYPE DNA-BINDING TRANSCRIPTIONAL ACTIVATOR EUTR"/>
    <property type="match status" value="1"/>
</dbReference>
<evidence type="ECO:0000313" key="6">
    <source>
        <dbReference type="Proteomes" id="UP001500842"/>
    </source>
</evidence>
<keyword evidence="2" id="KW-0238">DNA-binding</keyword>
<dbReference type="EMBL" id="BAAAOR010000041">
    <property type="protein sequence ID" value="GAA1546045.1"/>
    <property type="molecule type" value="Genomic_DNA"/>
</dbReference>
<dbReference type="SUPFAM" id="SSF46689">
    <property type="entry name" value="Homeodomain-like"/>
    <property type="match status" value="2"/>
</dbReference>
<accession>A0ABN2BR65</accession>
<evidence type="ECO:0000256" key="2">
    <source>
        <dbReference type="ARBA" id="ARBA00023125"/>
    </source>
</evidence>
<keyword evidence="1" id="KW-0805">Transcription regulation</keyword>
<dbReference type="Gene3D" id="1.10.10.60">
    <property type="entry name" value="Homeodomain-like"/>
    <property type="match status" value="1"/>
</dbReference>
<proteinExistence type="predicted"/>
<dbReference type="SMART" id="SM00342">
    <property type="entry name" value="HTH_ARAC"/>
    <property type="match status" value="1"/>
</dbReference>
<protein>
    <submittedName>
        <fullName evidence="5">AraC family transcriptional regulator</fullName>
    </submittedName>
</protein>
<evidence type="ECO:0000313" key="5">
    <source>
        <dbReference type="EMBL" id="GAA1546045.1"/>
    </source>
</evidence>
<dbReference type="InterPro" id="IPR050204">
    <property type="entry name" value="AraC_XylS_family_regulators"/>
</dbReference>
<organism evidence="5 6">
    <name type="scientific">Nocardioides humi</name>
    <dbReference type="NCBI Taxonomy" id="449461"/>
    <lineage>
        <taxon>Bacteria</taxon>
        <taxon>Bacillati</taxon>
        <taxon>Actinomycetota</taxon>
        <taxon>Actinomycetes</taxon>
        <taxon>Propionibacteriales</taxon>
        <taxon>Nocardioidaceae</taxon>
        <taxon>Nocardioides</taxon>
    </lineage>
</organism>
<dbReference type="InterPro" id="IPR035418">
    <property type="entry name" value="AraC-bd_2"/>
</dbReference>
<gene>
    <name evidence="5" type="ORF">GCM10009788_55500</name>
</gene>
<dbReference type="InterPro" id="IPR009057">
    <property type="entry name" value="Homeodomain-like_sf"/>
</dbReference>
<sequence length="340" mass="35958">MAGMAVVRGGSFRGFSAAAPLSRHHETTDPRVARDIVSTFLAPHHLTVAEGRERFRAVGDHVELGAVSLAYVSYGTEVVIDRGGSQDYVGVVVPLSGSVVVRQAGQEVVATNGGSFAAVASEPNLHMRWSADSQALVLRAQTGALRALADRIAPYGRHDALTFRPSRVVGSEAAVLAGLTELLVHLCQACGPPEAMPGLIRRHLGEQALVAILLAVPNSSTEQLLDQTPGLRSSVRRVLDLVAAETEATYTVSALATAAGVGVRALEVAFRRDLGTTPHAFLQRVRLEKARQELLAAGGNPGTTVTAVAVRWGFSNVGRFAGLYQQHFGVLPSQTLNRRG</sequence>
<reference evidence="5 6" key="1">
    <citation type="journal article" date="2019" name="Int. J. Syst. Evol. Microbiol.">
        <title>The Global Catalogue of Microorganisms (GCM) 10K type strain sequencing project: providing services to taxonomists for standard genome sequencing and annotation.</title>
        <authorList>
            <consortium name="The Broad Institute Genomics Platform"/>
            <consortium name="The Broad Institute Genome Sequencing Center for Infectious Disease"/>
            <person name="Wu L."/>
            <person name="Ma J."/>
        </authorList>
    </citation>
    <scope>NUCLEOTIDE SEQUENCE [LARGE SCALE GENOMIC DNA]</scope>
    <source>
        <strain evidence="5 6">JCM 14942</strain>
    </source>
</reference>
<dbReference type="PROSITE" id="PS01124">
    <property type="entry name" value="HTH_ARAC_FAMILY_2"/>
    <property type="match status" value="1"/>
</dbReference>
<name>A0ABN2BR65_9ACTN</name>
<feature type="domain" description="HTH araC/xylS-type" evidence="4">
    <location>
        <begin position="236"/>
        <end position="338"/>
    </location>
</feature>
<dbReference type="Proteomes" id="UP001500842">
    <property type="component" value="Unassembled WGS sequence"/>
</dbReference>
<evidence type="ECO:0000256" key="1">
    <source>
        <dbReference type="ARBA" id="ARBA00023015"/>
    </source>
</evidence>
<dbReference type="Pfam" id="PF12833">
    <property type="entry name" value="HTH_18"/>
    <property type="match status" value="1"/>
</dbReference>
<keyword evidence="3" id="KW-0804">Transcription</keyword>
<evidence type="ECO:0000256" key="3">
    <source>
        <dbReference type="ARBA" id="ARBA00023163"/>
    </source>
</evidence>
<comment type="caution">
    <text evidence="5">The sequence shown here is derived from an EMBL/GenBank/DDBJ whole genome shotgun (WGS) entry which is preliminary data.</text>
</comment>
<evidence type="ECO:0000259" key="4">
    <source>
        <dbReference type="PROSITE" id="PS01124"/>
    </source>
</evidence>
<keyword evidence="6" id="KW-1185">Reference proteome</keyword>